<keyword evidence="3" id="KW-1185">Reference proteome</keyword>
<reference evidence="2 3" key="1">
    <citation type="submission" date="2020-08" db="EMBL/GenBank/DDBJ databases">
        <title>Genomic Encyclopedia of Type Strains, Phase IV (KMG-IV): sequencing the most valuable type-strain genomes for metagenomic binning, comparative biology and taxonomic classification.</title>
        <authorList>
            <person name="Goeker M."/>
        </authorList>
    </citation>
    <scope>NUCLEOTIDE SEQUENCE [LARGE SCALE GENOMIC DNA]</scope>
    <source>
        <strain evidence="2 3">DSM 17507</strain>
    </source>
</reference>
<sequence length="150" mass="16390">MRRGVQLAMASILLAASPARAESCLDRETLTAARIHEFETMMMAVSLRCKAIGTDIVPVYEAMLGTHRPVFSAADRRLRAFFAPQKRAYESYATQLGNRYGGGATDPANCRRFERVARELAAQPGVSSLGRVVYAMIERPRISGAVCPAP</sequence>
<dbReference type="Proteomes" id="UP000538566">
    <property type="component" value="Unassembled WGS sequence"/>
</dbReference>
<dbReference type="RefSeq" id="WP_144906792.1">
    <property type="nucleotide sequence ID" value="NZ_JACHOA010000007.1"/>
</dbReference>
<organism evidence="2 3">
    <name type="scientific">Novosphingobium taihuense</name>
    <dbReference type="NCBI Taxonomy" id="260085"/>
    <lineage>
        <taxon>Bacteria</taxon>
        <taxon>Pseudomonadati</taxon>
        <taxon>Pseudomonadota</taxon>
        <taxon>Alphaproteobacteria</taxon>
        <taxon>Sphingomonadales</taxon>
        <taxon>Sphingomonadaceae</taxon>
        <taxon>Novosphingobium</taxon>
    </lineage>
</organism>
<protein>
    <submittedName>
        <fullName evidence="2">Uncharacterized protein</fullName>
    </submittedName>
</protein>
<gene>
    <name evidence="2" type="ORF">GGR37_003612</name>
</gene>
<accession>A0A7W7AE52</accession>
<proteinExistence type="predicted"/>
<keyword evidence="1" id="KW-0732">Signal</keyword>
<evidence type="ECO:0000313" key="2">
    <source>
        <dbReference type="EMBL" id="MBB4615322.1"/>
    </source>
</evidence>
<comment type="caution">
    <text evidence="2">The sequence shown here is derived from an EMBL/GenBank/DDBJ whole genome shotgun (WGS) entry which is preliminary data.</text>
</comment>
<dbReference type="OrthoDB" id="7507616at2"/>
<dbReference type="EMBL" id="JACHOA010000007">
    <property type="protein sequence ID" value="MBB4615322.1"/>
    <property type="molecule type" value="Genomic_DNA"/>
</dbReference>
<evidence type="ECO:0000256" key="1">
    <source>
        <dbReference type="SAM" id="SignalP"/>
    </source>
</evidence>
<evidence type="ECO:0000313" key="3">
    <source>
        <dbReference type="Proteomes" id="UP000538566"/>
    </source>
</evidence>
<feature type="signal peptide" evidence="1">
    <location>
        <begin position="1"/>
        <end position="21"/>
    </location>
</feature>
<feature type="chain" id="PRO_5030859782" evidence="1">
    <location>
        <begin position="22"/>
        <end position="150"/>
    </location>
</feature>
<name>A0A7W7AE52_9SPHN</name>
<dbReference type="AlphaFoldDB" id="A0A7W7AE52"/>